<protein>
    <submittedName>
        <fullName evidence="2">NfeD family protein</fullName>
    </submittedName>
</protein>
<feature type="transmembrane region" description="Helical" evidence="1">
    <location>
        <begin position="51"/>
        <end position="69"/>
    </location>
</feature>
<keyword evidence="3" id="KW-1185">Reference proteome</keyword>
<reference evidence="3" key="1">
    <citation type="journal article" date="2019" name="Int. J. Syst. Evol. Microbiol.">
        <title>The Global Catalogue of Microorganisms (GCM) 10K type strain sequencing project: providing services to taxonomists for standard genome sequencing and annotation.</title>
        <authorList>
            <consortium name="The Broad Institute Genomics Platform"/>
            <consortium name="The Broad Institute Genome Sequencing Center for Infectious Disease"/>
            <person name="Wu L."/>
            <person name="Ma J."/>
        </authorList>
    </citation>
    <scope>NUCLEOTIDE SEQUENCE [LARGE SCALE GENOMIC DNA]</scope>
    <source>
        <strain evidence="3">CCUG 55131</strain>
    </source>
</reference>
<keyword evidence="1" id="KW-0812">Transmembrane</keyword>
<evidence type="ECO:0000313" key="2">
    <source>
        <dbReference type="EMBL" id="MFD2175616.1"/>
    </source>
</evidence>
<keyword evidence="1" id="KW-1133">Transmembrane helix</keyword>
<comment type="caution">
    <text evidence="2">The sequence shown here is derived from an EMBL/GenBank/DDBJ whole genome shotgun (WGS) entry which is preliminary data.</text>
</comment>
<sequence>MSWQDPWIWIVAGVVLGGLEMVLPGFILLGFAAGSVLVGVLLWLGLLANSLPLTVLVLAIAAVLVWYALRRILGVRAGQTRIWDRDINEN</sequence>
<gene>
    <name evidence="2" type="ORF">ACFSM0_16100</name>
</gene>
<feature type="transmembrane region" description="Helical" evidence="1">
    <location>
        <begin position="6"/>
        <end position="23"/>
    </location>
</feature>
<accession>A0ABW5ADM3</accession>
<evidence type="ECO:0000313" key="3">
    <source>
        <dbReference type="Proteomes" id="UP001597413"/>
    </source>
</evidence>
<dbReference type="EMBL" id="JBHUIX010000014">
    <property type="protein sequence ID" value="MFD2175616.1"/>
    <property type="molecule type" value="Genomic_DNA"/>
</dbReference>
<keyword evidence="1" id="KW-0472">Membrane</keyword>
<evidence type="ECO:0000256" key="1">
    <source>
        <dbReference type="SAM" id="Phobius"/>
    </source>
</evidence>
<dbReference type="RefSeq" id="WP_377392761.1">
    <property type="nucleotide sequence ID" value="NZ_JBHUIX010000014.1"/>
</dbReference>
<proteinExistence type="predicted"/>
<organism evidence="2 3">
    <name type="scientific">Rhodobacter lacus</name>
    <dbReference type="NCBI Taxonomy" id="1641972"/>
    <lineage>
        <taxon>Bacteria</taxon>
        <taxon>Pseudomonadati</taxon>
        <taxon>Pseudomonadota</taxon>
        <taxon>Alphaproteobacteria</taxon>
        <taxon>Rhodobacterales</taxon>
        <taxon>Rhodobacter group</taxon>
        <taxon>Rhodobacter</taxon>
    </lineage>
</organism>
<name>A0ABW5ADM3_9RHOB</name>
<dbReference type="Proteomes" id="UP001597413">
    <property type="component" value="Unassembled WGS sequence"/>
</dbReference>